<accession>A0A222G3Y1</accession>
<dbReference type="OrthoDB" id="6226556at2"/>
<reference evidence="1 2" key="1">
    <citation type="submission" date="2017-08" db="EMBL/GenBank/DDBJ databases">
        <title>Complete genome of Colwellia sp. NB097-1, a psychrophile bacterium ioslated from Bering Sea.</title>
        <authorList>
            <person name="Chen X."/>
        </authorList>
    </citation>
    <scope>NUCLEOTIDE SEQUENCE [LARGE SCALE GENOMIC DNA]</scope>
    <source>
        <strain evidence="1 2">NB097-1</strain>
    </source>
</reference>
<sequence>MRGPFLLKLLLITFFWSSIVSATLIERDYEGVSGGITYDSKTNIEWLDLSFTRSMNLVQYQHYLANLNANWLFADGEMVSDLLTNFEFYFNPDSAGNDIYGRAINVKENYTYNNPKDIYFKHVDEMKVLGEFTTEGGKWTGVKGFTSDYSGNYYKQYMAYYSSNKNTGVVSAGKFYRAPKARSDESFFTYRVSTFEEPAVKATVAVQSAVQLPEPSTLGLFSLILCFMGLRKYKS</sequence>
<keyword evidence="2" id="KW-1185">Reference proteome</keyword>
<dbReference type="InterPro" id="IPR013424">
    <property type="entry name" value="Ice-binding_C"/>
</dbReference>
<organism evidence="1 2">
    <name type="scientific">Cognaticolwellia beringensis</name>
    <dbReference type="NCBI Taxonomy" id="1967665"/>
    <lineage>
        <taxon>Bacteria</taxon>
        <taxon>Pseudomonadati</taxon>
        <taxon>Pseudomonadota</taxon>
        <taxon>Gammaproteobacteria</taxon>
        <taxon>Alteromonadales</taxon>
        <taxon>Colwelliaceae</taxon>
        <taxon>Cognaticolwellia</taxon>
    </lineage>
</organism>
<dbReference type="KEGG" id="cber:B5D82_01090"/>
<evidence type="ECO:0000313" key="2">
    <source>
        <dbReference type="Proteomes" id="UP000202259"/>
    </source>
</evidence>
<dbReference type="AlphaFoldDB" id="A0A222G3Y1"/>
<evidence type="ECO:0000313" key="1">
    <source>
        <dbReference type="EMBL" id="ASP46490.1"/>
    </source>
</evidence>
<dbReference type="EMBL" id="CP020465">
    <property type="protein sequence ID" value="ASP46490.1"/>
    <property type="molecule type" value="Genomic_DNA"/>
</dbReference>
<proteinExistence type="predicted"/>
<gene>
    <name evidence="1" type="ORF">B5D82_01090</name>
</gene>
<dbReference type="RefSeq" id="WP_081148526.1">
    <property type="nucleotide sequence ID" value="NZ_CP020465.1"/>
</dbReference>
<dbReference type="Proteomes" id="UP000202259">
    <property type="component" value="Chromosome"/>
</dbReference>
<name>A0A222G3Y1_9GAMM</name>
<dbReference type="NCBIfam" id="TIGR02595">
    <property type="entry name" value="PEP_CTERM"/>
    <property type="match status" value="1"/>
</dbReference>
<protein>
    <submittedName>
        <fullName evidence="1">PEP-CTERM sorting domain-containing protein</fullName>
    </submittedName>
</protein>